<proteinExistence type="predicted"/>
<sequence length="160" mass="18341">MICKHLSLCGSGHTIAGDSLNDPSRSKICAPCLDPDRKSVVKEKGIATLLLSGIHQFQSQNNKLKNHRATPSRPKEHRIVYLAFSSASHTVVNQNQNENKIYTPTHLRLPRRDQGHRRFPVLNLHQFVRWIMSNLREQWNVFCDPWRNVRVGMETGAILL</sequence>
<reference evidence="1 2" key="1">
    <citation type="journal article" date="2019" name="Sci. Rep.">
        <title>Orb-weaving spider Araneus ventricosus genome elucidates the spidroin gene catalogue.</title>
        <authorList>
            <person name="Kono N."/>
            <person name="Nakamura H."/>
            <person name="Ohtoshi R."/>
            <person name="Moran D.A.P."/>
            <person name="Shinohara A."/>
            <person name="Yoshida Y."/>
            <person name="Fujiwara M."/>
            <person name="Mori M."/>
            <person name="Tomita M."/>
            <person name="Arakawa K."/>
        </authorList>
    </citation>
    <scope>NUCLEOTIDE SEQUENCE [LARGE SCALE GENOMIC DNA]</scope>
</reference>
<dbReference type="EMBL" id="BGPR01000663">
    <property type="protein sequence ID" value="GBM30532.1"/>
    <property type="molecule type" value="Genomic_DNA"/>
</dbReference>
<keyword evidence="2" id="KW-1185">Reference proteome</keyword>
<dbReference type="Proteomes" id="UP000499080">
    <property type="component" value="Unassembled WGS sequence"/>
</dbReference>
<protein>
    <submittedName>
        <fullName evidence="1">Uncharacterized protein</fullName>
    </submittedName>
</protein>
<evidence type="ECO:0000313" key="1">
    <source>
        <dbReference type="EMBL" id="GBM30532.1"/>
    </source>
</evidence>
<gene>
    <name evidence="1" type="ORF">AVEN_264990_1</name>
</gene>
<comment type="caution">
    <text evidence="1">The sequence shown here is derived from an EMBL/GenBank/DDBJ whole genome shotgun (WGS) entry which is preliminary data.</text>
</comment>
<accession>A0A4Y2EMP4</accession>
<organism evidence="1 2">
    <name type="scientific">Araneus ventricosus</name>
    <name type="common">Orbweaver spider</name>
    <name type="synonym">Epeira ventricosa</name>
    <dbReference type="NCBI Taxonomy" id="182803"/>
    <lineage>
        <taxon>Eukaryota</taxon>
        <taxon>Metazoa</taxon>
        <taxon>Ecdysozoa</taxon>
        <taxon>Arthropoda</taxon>
        <taxon>Chelicerata</taxon>
        <taxon>Arachnida</taxon>
        <taxon>Araneae</taxon>
        <taxon>Araneomorphae</taxon>
        <taxon>Entelegynae</taxon>
        <taxon>Araneoidea</taxon>
        <taxon>Araneidae</taxon>
        <taxon>Araneus</taxon>
    </lineage>
</organism>
<dbReference type="AlphaFoldDB" id="A0A4Y2EMP4"/>
<name>A0A4Y2EMP4_ARAVE</name>
<evidence type="ECO:0000313" key="2">
    <source>
        <dbReference type="Proteomes" id="UP000499080"/>
    </source>
</evidence>